<comment type="caution">
    <text evidence="5">The sequence shown here is derived from an EMBL/GenBank/DDBJ whole genome shotgun (WGS) entry which is preliminary data.</text>
</comment>
<dbReference type="InterPro" id="IPR005412">
    <property type="entry name" value="Fis_DNA-bd"/>
</dbReference>
<dbReference type="InterPro" id="IPR050207">
    <property type="entry name" value="Trans_regulatory_Fis"/>
</dbReference>
<proteinExistence type="inferred from homology"/>
<feature type="domain" description="DNA binding HTH" evidence="4">
    <location>
        <begin position="56"/>
        <end position="95"/>
    </location>
</feature>
<dbReference type="PRINTS" id="PR01591">
    <property type="entry name" value="DNABINDNGFIS"/>
</dbReference>
<evidence type="ECO:0000256" key="1">
    <source>
        <dbReference type="ARBA" id="ARBA00008559"/>
    </source>
</evidence>
<dbReference type="RefSeq" id="WP_083220631.1">
    <property type="nucleotide sequence ID" value="NZ_MARB01000008.1"/>
</dbReference>
<keyword evidence="6" id="KW-1185">Reference proteome</keyword>
<dbReference type="GO" id="GO:0043565">
    <property type="term" value="F:sequence-specific DNA binding"/>
    <property type="evidence" value="ECO:0007669"/>
    <property type="project" value="InterPro"/>
</dbReference>
<dbReference type="InterPro" id="IPR002197">
    <property type="entry name" value="HTH_Fis"/>
</dbReference>
<evidence type="ECO:0000256" key="3">
    <source>
        <dbReference type="ARBA" id="ARBA00029540"/>
    </source>
</evidence>
<dbReference type="PRINTS" id="PR01590">
    <property type="entry name" value="HTHFIS"/>
</dbReference>
<dbReference type="OrthoDB" id="9802388at2"/>
<dbReference type="PANTHER" id="PTHR47918">
    <property type="entry name" value="DNA-BINDING PROTEIN FIS"/>
    <property type="match status" value="1"/>
</dbReference>
<evidence type="ECO:0000256" key="2">
    <source>
        <dbReference type="ARBA" id="ARBA00023125"/>
    </source>
</evidence>
<dbReference type="EMBL" id="MARB01000008">
    <property type="protein sequence ID" value="ODJ87927.1"/>
    <property type="molecule type" value="Genomic_DNA"/>
</dbReference>
<evidence type="ECO:0000313" key="6">
    <source>
        <dbReference type="Proteomes" id="UP000094769"/>
    </source>
</evidence>
<gene>
    <name evidence="5" type="primary">fis</name>
    <name evidence="5" type="ORF">CODIS_16980</name>
</gene>
<dbReference type="PANTHER" id="PTHR47918:SF1">
    <property type="entry name" value="DNA-BINDING PROTEIN FIS"/>
    <property type="match status" value="1"/>
</dbReference>
<dbReference type="SUPFAM" id="SSF46689">
    <property type="entry name" value="Homeodomain-like"/>
    <property type="match status" value="1"/>
</dbReference>
<dbReference type="InterPro" id="IPR009057">
    <property type="entry name" value="Homeodomain-like_sf"/>
</dbReference>
<comment type="similarity">
    <text evidence="1">Belongs to the transcriptional regulatory Fis family.</text>
</comment>
<name>A0A7Z1AFI8_9GAMM</name>
<evidence type="ECO:0000259" key="4">
    <source>
        <dbReference type="Pfam" id="PF02954"/>
    </source>
</evidence>
<dbReference type="GO" id="GO:0006355">
    <property type="term" value="P:regulation of DNA-templated transcription"/>
    <property type="evidence" value="ECO:0007669"/>
    <property type="project" value="InterPro"/>
</dbReference>
<organism evidence="5 6">
    <name type="scientific">Candidatus Thiodiazotropha endolucinida</name>
    <dbReference type="NCBI Taxonomy" id="1655433"/>
    <lineage>
        <taxon>Bacteria</taxon>
        <taxon>Pseudomonadati</taxon>
        <taxon>Pseudomonadota</taxon>
        <taxon>Gammaproteobacteria</taxon>
        <taxon>Chromatiales</taxon>
        <taxon>Sedimenticolaceae</taxon>
        <taxon>Candidatus Thiodiazotropha</taxon>
    </lineage>
</organism>
<accession>A0A7Z1AFI8</accession>
<sequence>MMTDAVLSKKENKEYLTVTHSKKSEPLRQCVSDAMQRYFNNLDGHGANNLYRLVMNEVEAPLLESVMKHTGGNQSQAASILGISRSTLRKKLSQYDLD</sequence>
<protein>
    <recommendedName>
        <fullName evidence="3">Putative Fis-like DNA-binding protein</fullName>
    </recommendedName>
</protein>
<dbReference type="NCBIfam" id="NF001659">
    <property type="entry name" value="PRK00430.1"/>
    <property type="match status" value="1"/>
</dbReference>
<dbReference type="Pfam" id="PF02954">
    <property type="entry name" value="HTH_8"/>
    <property type="match status" value="1"/>
</dbReference>
<evidence type="ECO:0000313" key="5">
    <source>
        <dbReference type="EMBL" id="ODJ87927.1"/>
    </source>
</evidence>
<dbReference type="Proteomes" id="UP000094769">
    <property type="component" value="Unassembled WGS sequence"/>
</dbReference>
<dbReference type="AlphaFoldDB" id="A0A7Z1AFI8"/>
<dbReference type="Gene3D" id="1.10.10.60">
    <property type="entry name" value="Homeodomain-like"/>
    <property type="match status" value="1"/>
</dbReference>
<dbReference type="PIRSF" id="PIRSF002097">
    <property type="entry name" value="DNA-binding_Fis"/>
    <property type="match status" value="1"/>
</dbReference>
<keyword evidence="2 5" id="KW-0238">DNA-binding</keyword>
<reference evidence="5 6" key="1">
    <citation type="submission" date="2016-06" db="EMBL/GenBank/DDBJ databases">
        <title>Genome sequence of endosymbiont of Candidatus Endolucinida thiodiazotropha.</title>
        <authorList>
            <person name="Poehlein A."/>
            <person name="Koenig S."/>
            <person name="Heiden S.E."/>
            <person name="Thuermer A."/>
            <person name="Voget S."/>
            <person name="Daniel R."/>
            <person name="Markert S."/>
            <person name="Gros O."/>
            <person name="Schweder T."/>
        </authorList>
    </citation>
    <scope>NUCLEOTIDE SEQUENCE [LARGE SCALE GENOMIC DNA]</scope>
    <source>
        <strain evidence="5 6">COS</strain>
    </source>
</reference>